<dbReference type="RefSeq" id="WP_218254124.1">
    <property type="nucleotide sequence ID" value="NZ_JABXWD010000631.1"/>
</dbReference>
<keyword evidence="3" id="KW-0238">DNA-binding</keyword>
<dbReference type="PANTHER" id="PTHR43133:SF8">
    <property type="entry name" value="RNA POLYMERASE SIGMA FACTOR HI_1459-RELATED"/>
    <property type="match status" value="1"/>
</dbReference>
<evidence type="ECO:0000313" key="8">
    <source>
        <dbReference type="Proteomes" id="UP001196980"/>
    </source>
</evidence>
<dbReference type="InterPro" id="IPR013249">
    <property type="entry name" value="RNA_pol_sigma70_r4_t2"/>
</dbReference>
<name>A0ABS6S3T1_9BACT</name>
<keyword evidence="4" id="KW-0804">Transcription</keyword>
<proteinExistence type="predicted"/>
<accession>A0ABS6S3T1</accession>
<gene>
    <name evidence="7" type="ORF">HWQ67_18210</name>
</gene>
<dbReference type="InterPro" id="IPR039425">
    <property type="entry name" value="RNA_pol_sigma-70-like"/>
</dbReference>
<dbReference type="NCBIfam" id="TIGR02937">
    <property type="entry name" value="sigma70-ECF"/>
    <property type="match status" value="1"/>
</dbReference>
<dbReference type="Pfam" id="PF08281">
    <property type="entry name" value="Sigma70_r4_2"/>
    <property type="match status" value="1"/>
</dbReference>
<protein>
    <submittedName>
        <fullName evidence="7">Sigma-70 family RNA polymerase sigma factor</fullName>
    </submittedName>
</protein>
<dbReference type="CDD" id="cd06171">
    <property type="entry name" value="Sigma70_r4"/>
    <property type="match status" value="1"/>
</dbReference>
<reference evidence="7 8" key="1">
    <citation type="journal article" date="2020" name="J Geophys Res Biogeosci">
        <title>Magnetotaxis as an Adaptation to Enable Bacterial Shuttling of Microbial Sulfur and Sulfur Cycling Across Aquatic Oxic#Anoxic Interfaces.</title>
        <authorList>
            <person name="Li J."/>
            <person name="Liu P."/>
            <person name="Wang J."/>
            <person name="Roberts A.P."/>
            <person name="Pan Y."/>
        </authorList>
    </citation>
    <scope>NUCLEOTIDE SEQUENCE [LARGE SCALE GENOMIC DNA]</scope>
    <source>
        <strain evidence="7 8">MYR-1_YQ</strain>
    </source>
</reference>
<evidence type="ECO:0000313" key="7">
    <source>
        <dbReference type="EMBL" id="MBV6343511.1"/>
    </source>
</evidence>
<dbReference type="EMBL" id="JABXWD010000631">
    <property type="protein sequence ID" value="MBV6343511.1"/>
    <property type="molecule type" value="Genomic_DNA"/>
</dbReference>
<dbReference type="InterPro" id="IPR007627">
    <property type="entry name" value="RNA_pol_sigma70_r2"/>
</dbReference>
<evidence type="ECO:0000256" key="4">
    <source>
        <dbReference type="ARBA" id="ARBA00023163"/>
    </source>
</evidence>
<keyword evidence="8" id="KW-1185">Reference proteome</keyword>
<evidence type="ECO:0000256" key="2">
    <source>
        <dbReference type="ARBA" id="ARBA00023082"/>
    </source>
</evidence>
<dbReference type="Proteomes" id="UP001196980">
    <property type="component" value="Unassembled WGS sequence"/>
</dbReference>
<feature type="domain" description="RNA polymerase sigma factor 70 region 4 type 2" evidence="6">
    <location>
        <begin position="139"/>
        <end position="190"/>
    </location>
</feature>
<keyword evidence="2" id="KW-0731">Sigma factor</keyword>
<evidence type="ECO:0000259" key="5">
    <source>
        <dbReference type="Pfam" id="PF04542"/>
    </source>
</evidence>
<organism evidence="7 8">
    <name type="scientific">Candidatus Magnetobacterium casense</name>
    <dbReference type="NCBI Taxonomy" id="1455061"/>
    <lineage>
        <taxon>Bacteria</taxon>
        <taxon>Pseudomonadati</taxon>
        <taxon>Nitrospirota</taxon>
        <taxon>Thermodesulfovibrionia</taxon>
        <taxon>Thermodesulfovibrionales</taxon>
        <taxon>Candidatus Magnetobacteriaceae</taxon>
        <taxon>Candidatus Magnetobacterium</taxon>
    </lineage>
</organism>
<feature type="domain" description="RNA polymerase sigma-70 region 2" evidence="5">
    <location>
        <begin position="33"/>
        <end position="97"/>
    </location>
</feature>
<dbReference type="InterPro" id="IPR014284">
    <property type="entry name" value="RNA_pol_sigma-70_dom"/>
</dbReference>
<evidence type="ECO:0000256" key="3">
    <source>
        <dbReference type="ARBA" id="ARBA00023125"/>
    </source>
</evidence>
<dbReference type="Pfam" id="PF04542">
    <property type="entry name" value="Sigma70_r2"/>
    <property type="match status" value="1"/>
</dbReference>
<evidence type="ECO:0000256" key="1">
    <source>
        <dbReference type="ARBA" id="ARBA00023015"/>
    </source>
</evidence>
<keyword evidence="1" id="KW-0805">Transcription regulation</keyword>
<dbReference type="PANTHER" id="PTHR43133">
    <property type="entry name" value="RNA POLYMERASE ECF-TYPE SIGMA FACTO"/>
    <property type="match status" value="1"/>
</dbReference>
<sequence length="198" mass="22489">MSNGNVNATPGVDTDEGLVMAFRLGQGSAFDTLVLKYKDRVFNMCYRMMGDYDEANDCAQEAFIKACRGIDGFRGDSAFSTWLYRIAVNTCKSRLTSLKYLFFKRMLSTNTQDDDDFRDISDERLSPEHPLRKRQQDAAIHRAIMSLPLQQRTVVVLRDIEGLSYEEIASVTGVRPGTVKSRIARGRETLREKLKDVL</sequence>
<comment type="caution">
    <text evidence="7">The sequence shown here is derived from an EMBL/GenBank/DDBJ whole genome shotgun (WGS) entry which is preliminary data.</text>
</comment>
<evidence type="ECO:0000259" key="6">
    <source>
        <dbReference type="Pfam" id="PF08281"/>
    </source>
</evidence>